<feature type="repeat" description="ANK" evidence="3">
    <location>
        <begin position="531"/>
        <end position="552"/>
    </location>
</feature>
<keyword evidence="1" id="KW-0677">Repeat</keyword>
<dbReference type="InterPro" id="IPR044736">
    <property type="entry name" value="Gid1/RanBPM/SPLA_SPRY"/>
</dbReference>
<evidence type="ECO:0000313" key="7">
    <source>
        <dbReference type="Proteomes" id="UP001497522"/>
    </source>
</evidence>
<proteinExistence type="predicted"/>
<dbReference type="InterPro" id="IPR002110">
    <property type="entry name" value="Ankyrin_rpt"/>
</dbReference>
<sequence length="1126" mass="124657">MAEIAMYSRRPPLRLPDYERLHKAICNGDLGVAKVLLESDVDMNRSDWIFGRTPLHIASSKDERSDFVKLLLQQPRIDVNATAFRELTPLHMAARFTCPKVVELLLNDPGVVIDAKTVDGLTALHLVAEGREDLDSNPQIIRSQEDRCNVVRMLLEAEKQRRSSNVDCHLNQSDVLKRFPIHYGVECDSAEVVKELLKWTDTAINAQDIYGLTPLHLAIRSKANNREAIVALLLDVHDININIKSVMSSPNEEPKFWMARNVDSNVFLPFLPVQPLQRDGISSNHIHALHFAAQRGLAQIVDSFLQRPEITINVQDDKGFTPLHLAAQQGHVGVVERLLQLKGPSQLALVDGAARTSVHLTSESGHSKEEMLSEPAANEVNINGANNDGNTPLHLASEEGHVEMVQVLLGHISKLGFNWKNKDGDTPLHLATNSGHAEVVKLFLEQTTFNLIFNGEDSNIGNTLIHHATKNGHVEVVKVLLQQTTFRLNPDEKNDVGDTALHLACGEGHEKVVQFLLENVRGLNINAKNDDENTPLHLAIDNGNVEVVKVLLGCVAPELNFSRENDGDKALELAGKEEHVSRLQFNEENEDEDTPLHLASKHGDVEVVKMLLDECGATELKLNGKNGDGNTPLHLAADEGHVGVVNLLLIHASVDFQGRRDVQNHDIKPNLAEKNHDGNTPLHLASKEGHEEVVGAILLSKCVNKSILNAINEDGNTPLHLATKNGHANVVTKMLEVAASKFDLNAKNKNGHTPLHFVTRKRHLHVVKALCSMGQQLRANLEDGSGKTCLQYAKDQQDDNIKLEEIANILTERSDVKDFLDRQYRDRQVFIDAANALLVGGALIAGITFASWLQPPLGYITYYQFHQSSPGTPANTFEAFAGLEMHYSLRLFWVFNTLSFFFAIATVISGAKAAFPDLDTVFIVESLRSKPRGDEDEEMEVAAATRLNTKMGSDLLVKTSNKSSQCVEYIGEGVSFYDAGAIQGNGPARHPRRRYYYFEITIKDCGLHGYIGIGFTDEDFKNYRQPGWESNSYGYHGDDGALFHEDTQGSNFGPTFSTGDIVGAGIDHLEQKIFFTKNGELVGHSIPNEVRGTLYPTIGLHSRGEKVEVNFGQQDFKYNLDLNAKC</sequence>
<dbReference type="InterPro" id="IPR026961">
    <property type="entry name" value="PGG_dom"/>
</dbReference>
<feature type="repeat" description="ANK" evidence="3">
    <location>
        <begin position="628"/>
        <end position="649"/>
    </location>
</feature>
<feature type="repeat" description="ANK" evidence="3">
    <location>
        <begin position="388"/>
        <end position="409"/>
    </location>
</feature>
<dbReference type="SUPFAM" id="SSF49899">
    <property type="entry name" value="Concanavalin A-like lectins/glucanases"/>
    <property type="match status" value="1"/>
</dbReference>
<dbReference type="CDD" id="cd12885">
    <property type="entry name" value="SPRY_RanBP_like"/>
    <property type="match status" value="1"/>
</dbReference>
<feature type="repeat" description="ANK" evidence="3">
    <location>
        <begin position="591"/>
        <end position="613"/>
    </location>
</feature>
<feature type="repeat" description="ANK" evidence="3">
    <location>
        <begin position="714"/>
        <end position="740"/>
    </location>
</feature>
<dbReference type="EMBL" id="OZ023719">
    <property type="protein sequence ID" value="CAK9868555.1"/>
    <property type="molecule type" value="Genomic_DNA"/>
</dbReference>
<feature type="repeat" description="ANK" evidence="3">
    <location>
        <begin position="423"/>
        <end position="445"/>
    </location>
</feature>
<feature type="repeat" description="ANK" evidence="3">
    <location>
        <begin position="677"/>
        <end position="710"/>
    </location>
</feature>
<dbReference type="PROSITE" id="PS50188">
    <property type="entry name" value="B302_SPRY"/>
    <property type="match status" value="1"/>
</dbReference>
<dbReference type="SUPFAM" id="SSF48403">
    <property type="entry name" value="Ankyrin repeat"/>
    <property type="match status" value="3"/>
</dbReference>
<dbReference type="Pfam" id="PF13857">
    <property type="entry name" value="Ank_5"/>
    <property type="match status" value="1"/>
</dbReference>
<evidence type="ECO:0000259" key="5">
    <source>
        <dbReference type="PROSITE" id="PS50188"/>
    </source>
</evidence>
<dbReference type="InterPro" id="IPR003877">
    <property type="entry name" value="SPRY_dom"/>
</dbReference>
<evidence type="ECO:0000313" key="6">
    <source>
        <dbReference type="EMBL" id="CAK9868555.1"/>
    </source>
</evidence>
<dbReference type="Pfam" id="PF00622">
    <property type="entry name" value="SPRY"/>
    <property type="match status" value="1"/>
</dbReference>
<dbReference type="Pfam" id="PF12796">
    <property type="entry name" value="Ank_2"/>
    <property type="match status" value="6"/>
</dbReference>
<dbReference type="InterPro" id="IPR043136">
    <property type="entry name" value="B30.2/SPRY_sf"/>
</dbReference>
<feature type="repeat" description="ANK" evidence="3">
    <location>
        <begin position="50"/>
        <end position="73"/>
    </location>
</feature>
<dbReference type="SMART" id="SM00248">
    <property type="entry name" value="ANK"/>
    <property type="match status" value="18"/>
</dbReference>
<protein>
    <recommendedName>
        <fullName evidence="5">B30.2/SPRY domain-containing protein</fullName>
    </recommendedName>
</protein>
<feature type="repeat" description="ANK" evidence="3">
    <location>
        <begin position="496"/>
        <end position="528"/>
    </location>
</feature>
<dbReference type="PROSITE" id="PS50088">
    <property type="entry name" value="ANK_REPEAT"/>
    <property type="match status" value="12"/>
</dbReference>
<keyword evidence="2 3" id="KW-0040">ANK repeat</keyword>
<feature type="transmembrane region" description="Helical" evidence="4">
    <location>
        <begin position="891"/>
        <end position="911"/>
    </location>
</feature>
<name>A0ABP1B123_9BRYO</name>
<keyword evidence="4" id="KW-0472">Membrane</keyword>
<dbReference type="Gene3D" id="1.25.40.20">
    <property type="entry name" value="Ankyrin repeat-containing domain"/>
    <property type="match status" value="5"/>
</dbReference>
<feature type="repeat" description="ANK" evidence="3">
    <location>
        <begin position="460"/>
        <end position="482"/>
    </location>
</feature>
<gene>
    <name evidence="6" type="ORF">CSSPJE1EN2_LOCUS11514</name>
</gene>
<feature type="repeat" description="ANK" evidence="3">
    <location>
        <begin position="318"/>
        <end position="340"/>
    </location>
</feature>
<dbReference type="Pfam" id="PF13962">
    <property type="entry name" value="PGG"/>
    <property type="match status" value="1"/>
</dbReference>
<dbReference type="Gene3D" id="2.60.120.920">
    <property type="match status" value="1"/>
</dbReference>
<dbReference type="PANTHER" id="PTHR24198">
    <property type="entry name" value="ANKYRIN REPEAT AND PROTEIN KINASE DOMAIN-CONTAINING PROTEIN"/>
    <property type="match status" value="1"/>
</dbReference>
<dbReference type="Proteomes" id="UP001497522">
    <property type="component" value="Chromosome 18"/>
</dbReference>
<evidence type="ECO:0000256" key="2">
    <source>
        <dbReference type="ARBA" id="ARBA00023043"/>
    </source>
</evidence>
<dbReference type="InterPro" id="IPR036770">
    <property type="entry name" value="Ankyrin_rpt-contain_sf"/>
</dbReference>
<evidence type="ECO:0000256" key="4">
    <source>
        <dbReference type="SAM" id="Phobius"/>
    </source>
</evidence>
<evidence type="ECO:0000256" key="3">
    <source>
        <dbReference type="PROSITE-ProRule" id="PRU00023"/>
    </source>
</evidence>
<dbReference type="Pfam" id="PF00023">
    <property type="entry name" value="Ank"/>
    <property type="match status" value="2"/>
</dbReference>
<dbReference type="InterPro" id="IPR013320">
    <property type="entry name" value="ConA-like_dom_sf"/>
</dbReference>
<accession>A0ABP1B123</accession>
<dbReference type="PANTHER" id="PTHR24198:SF165">
    <property type="entry name" value="ANKYRIN REPEAT-CONTAINING PROTEIN-RELATED"/>
    <property type="match status" value="1"/>
</dbReference>
<dbReference type="InterPro" id="IPR001870">
    <property type="entry name" value="B30.2/SPRY"/>
</dbReference>
<feature type="repeat" description="ANK" evidence="3">
    <location>
        <begin position="750"/>
        <end position="782"/>
    </location>
</feature>
<evidence type="ECO:0000256" key="1">
    <source>
        <dbReference type="ARBA" id="ARBA00022737"/>
    </source>
</evidence>
<dbReference type="PROSITE" id="PS50297">
    <property type="entry name" value="ANK_REP_REGION"/>
    <property type="match status" value="12"/>
</dbReference>
<organism evidence="6 7">
    <name type="scientific">Sphagnum jensenii</name>
    <dbReference type="NCBI Taxonomy" id="128206"/>
    <lineage>
        <taxon>Eukaryota</taxon>
        <taxon>Viridiplantae</taxon>
        <taxon>Streptophyta</taxon>
        <taxon>Embryophyta</taxon>
        <taxon>Bryophyta</taxon>
        <taxon>Sphagnophytina</taxon>
        <taxon>Sphagnopsida</taxon>
        <taxon>Sphagnales</taxon>
        <taxon>Sphagnaceae</taxon>
        <taxon>Sphagnum</taxon>
    </lineage>
</organism>
<reference evidence="6" key="1">
    <citation type="submission" date="2024-03" db="EMBL/GenBank/DDBJ databases">
        <authorList>
            <consortium name="ELIXIR-Norway"/>
            <consortium name="Elixir Norway"/>
        </authorList>
    </citation>
    <scope>NUCLEOTIDE SEQUENCE</scope>
</reference>
<keyword evidence="7" id="KW-1185">Reference proteome</keyword>
<dbReference type="SMART" id="SM00449">
    <property type="entry name" value="SPRY"/>
    <property type="match status" value="1"/>
</dbReference>
<feature type="domain" description="B30.2/SPRY" evidence="5">
    <location>
        <begin position="924"/>
        <end position="1116"/>
    </location>
</feature>
<keyword evidence="4" id="KW-0812">Transmembrane</keyword>
<feature type="transmembrane region" description="Helical" evidence="4">
    <location>
        <begin position="829"/>
        <end position="853"/>
    </location>
</feature>
<keyword evidence="4" id="KW-1133">Transmembrane helix</keyword>